<name>A0A0A1I647_9CAUD</name>
<dbReference type="Proteomes" id="UP000030712">
    <property type="component" value="Segment"/>
</dbReference>
<protein>
    <submittedName>
        <fullName evidence="1">Uncharacterized protein</fullName>
    </submittedName>
</protein>
<sequence length="209" mass="23888">MNLFNVQQARRRIFNAIDTVQRLDQARATPQFNESSMGRRIAERQKEQREQVRHTLDVLVAAHHERDALLKELQETKAALEVLIAAAPSKVLANAVAPQECRSSYCECERGKCSAGRIDKRDDVQYTGHGAKTGGLQQHSIGPEYPYITYKRGDYWRILDSRTGNTHYREFAQSETAHKWARSFRLADDSGGKARIGKQGEFTTHKEEW</sequence>
<proteinExistence type="predicted"/>
<dbReference type="RefSeq" id="YP_009784272.1">
    <property type="nucleotide sequence ID" value="NC_047743.1"/>
</dbReference>
<keyword evidence="2" id="KW-1185">Reference proteome</keyword>
<dbReference type="GeneID" id="54974269"/>
<organism evidence="1 2">
    <name type="scientific">Burkholderia phage Bp-AMP1</name>
    <dbReference type="NCBI Taxonomy" id="1432428"/>
    <lineage>
        <taxon>Viruses</taxon>
        <taxon>Duplodnaviria</taxon>
        <taxon>Heunggongvirae</taxon>
        <taxon>Uroviricota</taxon>
        <taxon>Caudoviricetes</taxon>
        <taxon>Autographivirales</taxon>
        <taxon>Autonotataviridae</taxon>
        <taxon>Ampunavirus</taxon>
        <taxon>Ampunavirus BpAMP1</taxon>
    </lineage>
</organism>
<evidence type="ECO:0000313" key="1">
    <source>
        <dbReference type="EMBL" id="CDK30082.1"/>
    </source>
</evidence>
<reference evidence="1 2" key="1">
    <citation type="submission" date="2013-10" db="EMBL/GenBank/DDBJ databases">
        <title>Novel phages display a temperature dependent lifestyle choice that underpins the population dynamics of a tropical bacterial pathogen.</title>
        <authorList>
            <person name="Shan J."/>
            <person name="Korbrisate S."/>
            <person name="Adler-Lazer N."/>
            <person name="Clokie M."/>
            <person name="Galyov E."/>
        </authorList>
    </citation>
    <scope>NUCLEOTIDE SEQUENCE [LARGE SCALE GENOMIC DNA]</scope>
</reference>
<accession>A0A0A1I647</accession>
<dbReference type="EMBL" id="HG793132">
    <property type="protein sequence ID" value="CDK30082.1"/>
    <property type="molecule type" value="Genomic_DNA"/>
</dbReference>
<dbReference type="KEGG" id="vg:54974269"/>
<evidence type="ECO:0000313" key="2">
    <source>
        <dbReference type="Proteomes" id="UP000030712"/>
    </source>
</evidence>